<dbReference type="AlphaFoldDB" id="A0A3S0A0A7"/>
<accession>A0A3S0A0A7</accession>
<keyword evidence="1" id="KW-0732">Signal</keyword>
<feature type="chain" id="PRO_5038589491" description="Copper amine oxidase-like N-terminal domain-containing protein" evidence="1">
    <location>
        <begin position="27"/>
        <end position="285"/>
    </location>
</feature>
<dbReference type="Proteomes" id="UP000276128">
    <property type="component" value="Unassembled WGS sequence"/>
</dbReference>
<comment type="caution">
    <text evidence="3">The sequence shown here is derived from an EMBL/GenBank/DDBJ whole genome shotgun (WGS) entry which is preliminary data.</text>
</comment>
<gene>
    <name evidence="3" type="ORF">EJQ19_27550</name>
</gene>
<evidence type="ECO:0000256" key="1">
    <source>
        <dbReference type="SAM" id="SignalP"/>
    </source>
</evidence>
<organism evidence="3 4">
    <name type="scientific">Paenibacillus whitsoniae</name>
    <dbReference type="NCBI Taxonomy" id="2496558"/>
    <lineage>
        <taxon>Bacteria</taxon>
        <taxon>Bacillati</taxon>
        <taxon>Bacillota</taxon>
        <taxon>Bacilli</taxon>
        <taxon>Bacillales</taxon>
        <taxon>Paenibacillaceae</taxon>
        <taxon>Paenibacillus</taxon>
    </lineage>
</organism>
<dbReference type="InterPro" id="IPR012854">
    <property type="entry name" value="Cu_amine_oxidase-like_N"/>
</dbReference>
<dbReference type="EMBL" id="RXHU01000100">
    <property type="protein sequence ID" value="RTE03585.1"/>
    <property type="molecule type" value="Genomic_DNA"/>
</dbReference>
<evidence type="ECO:0000259" key="2">
    <source>
        <dbReference type="Pfam" id="PF07833"/>
    </source>
</evidence>
<protein>
    <recommendedName>
        <fullName evidence="2">Copper amine oxidase-like N-terminal domain-containing protein</fullName>
    </recommendedName>
</protein>
<reference evidence="3 4" key="1">
    <citation type="submission" date="2018-12" db="EMBL/GenBank/DDBJ databases">
        <title>Bacillus ochoae sp. nov., Paenibacillus whitsoniae sp. nov., Paenibacillus spiritus sp. nov. Isolated from the Mars Exploration Rover during spacecraft assembly.</title>
        <authorList>
            <person name="Seuylemezian A."/>
            <person name="Vaishampayan P."/>
        </authorList>
    </citation>
    <scope>NUCLEOTIDE SEQUENCE [LARGE SCALE GENOMIC DNA]</scope>
    <source>
        <strain evidence="3 4">MER 54</strain>
    </source>
</reference>
<name>A0A3S0A0A7_9BACL</name>
<feature type="domain" description="Copper amine oxidase-like N-terminal" evidence="2">
    <location>
        <begin position="45"/>
        <end position="89"/>
    </location>
</feature>
<feature type="signal peptide" evidence="1">
    <location>
        <begin position="1"/>
        <end position="26"/>
    </location>
</feature>
<evidence type="ECO:0000313" key="4">
    <source>
        <dbReference type="Proteomes" id="UP000276128"/>
    </source>
</evidence>
<dbReference type="SUPFAM" id="SSF55383">
    <property type="entry name" value="Copper amine oxidase, domain N"/>
    <property type="match status" value="1"/>
</dbReference>
<dbReference type="Pfam" id="PF07833">
    <property type="entry name" value="Cu_amine_oxidN1"/>
    <property type="match status" value="1"/>
</dbReference>
<keyword evidence="4" id="KW-1185">Reference proteome</keyword>
<sequence>MKLSRMSKIGIAVAVMGTCFTAGVYAQDVLQRVDAYLRPDFKVVVGGQNIQLANPPLIYNNTSYLPVKELGGYLNAVVNWQESTKTIYVNPRINENQPAQGNETNYTEIVLQSPYAYYMDYRGGTFPVLMNMTVDQNYYRLADVTRMGVDTSGLRKAKEKYTQELYVGESELNKVWGNQPPQPSYTIYEPIVISGETDTVKLKALRDYVESFRYYQINQTAYYSTPLIIDKLPEENTYSYLLNENNHYYKTTLKLTQTFIIGNNTPNYVVGSSNKEDIEVTPVNR</sequence>
<proteinExistence type="predicted"/>
<evidence type="ECO:0000313" key="3">
    <source>
        <dbReference type="EMBL" id="RTE03585.1"/>
    </source>
</evidence>
<dbReference type="RefSeq" id="WP_126144441.1">
    <property type="nucleotide sequence ID" value="NZ_RXHU01000100.1"/>
</dbReference>
<dbReference type="InterPro" id="IPR036582">
    <property type="entry name" value="Mao_N_sf"/>
</dbReference>
<dbReference type="OrthoDB" id="2664348at2"/>